<accession>A0ABT5IAK7</accession>
<reference evidence="3 4" key="1">
    <citation type="submission" date="2023-01" db="EMBL/GenBank/DDBJ databases">
        <title>Novel species of the genus Asticcacaulis isolated from rivers.</title>
        <authorList>
            <person name="Lu H."/>
        </authorList>
    </citation>
    <scope>NUCLEOTIDE SEQUENCE [LARGE SCALE GENOMIC DNA]</scope>
    <source>
        <strain evidence="3 4">DXS10W</strain>
    </source>
</reference>
<sequence length="465" mass="50221">MMTPAPPEYLHSLCLPYQPPETFFGTVLTSDQCAGFLSDGGALGRWSWLCLAPDETEVFAFDDTRRPEEVLRCACTQVLCDTVIHADDPGDRPPFTGGLIGLAGFELGPRLENLAKRAFHLGQDAWPELVLMRFSAVLAFDLHQKRCLVLGRGTTPEEARQRAEALAAQTETAASGPQPAALMDAPLISETPDADFETKVGTLVGKIHAGDLFQANLARGWRGALKSGVTPEQVLQALSEAGASPFGAFVRFGERAVVSNSPERFIRLDADGRMETRPIKGTRPRGHTPQADAALGQDLMNSDKDRAENLMIVDLMRHDLSKVAKVGSVRVEALNALESYPNVHHLVSVVTAQLKAGYTPADVLMATFPPGSISGAPKVQAMKVIQALEAPRGPYCGSLFWVDASGAMDSNVLIRTAAFERNPQGKWQLRVSAGGGIVADSVPADERRETETKLSLFRRVLEQGL</sequence>
<evidence type="ECO:0000259" key="2">
    <source>
        <dbReference type="Pfam" id="PF04715"/>
    </source>
</evidence>
<comment type="caution">
    <text evidence="3">The sequence shown here is derived from an EMBL/GenBank/DDBJ whole genome shotgun (WGS) entry which is preliminary data.</text>
</comment>
<name>A0ABT5IAK7_9CAUL</name>
<organism evidence="3 4">
    <name type="scientific">Asticcacaulis currens</name>
    <dbReference type="NCBI Taxonomy" id="2984210"/>
    <lineage>
        <taxon>Bacteria</taxon>
        <taxon>Pseudomonadati</taxon>
        <taxon>Pseudomonadota</taxon>
        <taxon>Alphaproteobacteria</taxon>
        <taxon>Caulobacterales</taxon>
        <taxon>Caulobacteraceae</taxon>
        <taxon>Asticcacaulis</taxon>
    </lineage>
</organism>
<dbReference type="InterPro" id="IPR006805">
    <property type="entry name" value="Anth_synth_I_N"/>
</dbReference>
<dbReference type="InterPro" id="IPR015890">
    <property type="entry name" value="Chorismate_C"/>
</dbReference>
<dbReference type="InterPro" id="IPR019999">
    <property type="entry name" value="Anth_synth_I-like"/>
</dbReference>
<dbReference type="SUPFAM" id="SSF56322">
    <property type="entry name" value="ADC synthase"/>
    <property type="match status" value="1"/>
</dbReference>
<dbReference type="PANTHER" id="PTHR11236">
    <property type="entry name" value="AMINOBENZOATE/ANTHRANILATE SYNTHASE"/>
    <property type="match status" value="1"/>
</dbReference>
<proteinExistence type="predicted"/>
<dbReference type="Gene3D" id="3.60.120.10">
    <property type="entry name" value="Anthranilate synthase"/>
    <property type="match status" value="1"/>
</dbReference>
<dbReference type="PANTHER" id="PTHR11236:SF9">
    <property type="entry name" value="ANTHRANILATE SYNTHASE COMPONENT 1"/>
    <property type="match status" value="1"/>
</dbReference>
<dbReference type="Pfam" id="PF04715">
    <property type="entry name" value="Anth_synt_I_N"/>
    <property type="match status" value="1"/>
</dbReference>
<dbReference type="RefSeq" id="WP_272739965.1">
    <property type="nucleotide sequence ID" value="NZ_JAQQKW010000001.1"/>
</dbReference>
<dbReference type="Proteomes" id="UP001216595">
    <property type="component" value="Unassembled WGS sequence"/>
</dbReference>
<dbReference type="PRINTS" id="PR00095">
    <property type="entry name" value="ANTSNTHASEI"/>
</dbReference>
<dbReference type="Pfam" id="PF00425">
    <property type="entry name" value="Chorismate_bind"/>
    <property type="match status" value="1"/>
</dbReference>
<gene>
    <name evidence="3" type="ORF">PQU94_02830</name>
</gene>
<feature type="domain" description="Chorismate-utilising enzyme C-terminal" evidence="1">
    <location>
        <begin position="194"/>
        <end position="453"/>
    </location>
</feature>
<evidence type="ECO:0000313" key="3">
    <source>
        <dbReference type="EMBL" id="MDC7693212.1"/>
    </source>
</evidence>
<evidence type="ECO:0000259" key="1">
    <source>
        <dbReference type="Pfam" id="PF00425"/>
    </source>
</evidence>
<feature type="domain" description="Anthranilate synthase component I N-terminal" evidence="2">
    <location>
        <begin position="38"/>
        <end position="148"/>
    </location>
</feature>
<protein>
    <submittedName>
        <fullName evidence="3">Anthranilate synthase component I family protein</fullName>
    </submittedName>
</protein>
<evidence type="ECO:0000313" key="4">
    <source>
        <dbReference type="Proteomes" id="UP001216595"/>
    </source>
</evidence>
<dbReference type="EMBL" id="JAQQKW010000001">
    <property type="protein sequence ID" value="MDC7693212.1"/>
    <property type="molecule type" value="Genomic_DNA"/>
</dbReference>
<dbReference type="InterPro" id="IPR005801">
    <property type="entry name" value="ADC_synthase"/>
</dbReference>
<keyword evidence="4" id="KW-1185">Reference proteome</keyword>